<dbReference type="Proteomes" id="UP001202180">
    <property type="component" value="Unassembled WGS sequence"/>
</dbReference>
<dbReference type="RefSeq" id="WP_248476390.1">
    <property type="nucleotide sequence ID" value="NZ_JALPRF010000001.1"/>
</dbReference>
<evidence type="ECO:0000313" key="1">
    <source>
        <dbReference type="EMBL" id="MCK8491761.1"/>
    </source>
</evidence>
<sequence length="68" mass="7628">MNQQEFWLGGESRRLAKIVVGGMSDAGYIAGLKPELWQNRLIQPDSFETNCTRRGQSPSAIITLVMFI</sequence>
<reference evidence="1 2" key="1">
    <citation type="submission" date="2022-04" db="EMBL/GenBank/DDBJ databases">
        <title>Spirosoma sp. strain RP8 genome sequencing and assembly.</title>
        <authorList>
            <person name="Jung Y."/>
        </authorList>
    </citation>
    <scope>NUCLEOTIDE SEQUENCE [LARGE SCALE GENOMIC DNA]</scope>
    <source>
        <strain evidence="1 2">RP8</strain>
    </source>
</reference>
<accession>A0ABT0HHX0</accession>
<gene>
    <name evidence="1" type="ORF">M0L20_07845</name>
</gene>
<name>A0ABT0HHX0_9BACT</name>
<organism evidence="1 2">
    <name type="scientific">Spirosoma liriopis</name>
    <dbReference type="NCBI Taxonomy" id="2937440"/>
    <lineage>
        <taxon>Bacteria</taxon>
        <taxon>Pseudomonadati</taxon>
        <taxon>Bacteroidota</taxon>
        <taxon>Cytophagia</taxon>
        <taxon>Cytophagales</taxon>
        <taxon>Cytophagaceae</taxon>
        <taxon>Spirosoma</taxon>
    </lineage>
</organism>
<comment type="caution">
    <text evidence="1">The sequence shown here is derived from an EMBL/GenBank/DDBJ whole genome shotgun (WGS) entry which is preliminary data.</text>
</comment>
<proteinExistence type="predicted"/>
<protein>
    <recommendedName>
        <fullName evidence="3">Transposase</fullName>
    </recommendedName>
</protein>
<evidence type="ECO:0000313" key="2">
    <source>
        <dbReference type="Proteomes" id="UP001202180"/>
    </source>
</evidence>
<evidence type="ECO:0008006" key="3">
    <source>
        <dbReference type="Google" id="ProtNLM"/>
    </source>
</evidence>
<keyword evidence="2" id="KW-1185">Reference proteome</keyword>
<dbReference type="EMBL" id="JALPRF010000001">
    <property type="protein sequence ID" value="MCK8491761.1"/>
    <property type="molecule type" value="Genomic_DNA"/>
</dbReference>